<dbReference type="GO" id="GO:0016706">
    <property type="term" value="F:2-oxoglutarate-dependent dioxygenase activity"/>
    <property type="evidence" value="ECO:0007669"/>
    <property type="project" value="UniProtKB-ARBA"/>
</dbReference>
<dbReference type="AlphaFoldDB" id="A0A918XW39"/>
<dbReference type="PANTHER" id="PTHR20883">
    <property type="entry name" value="PHYTANOYL-COA DIOXYGENASE DOMAIN CONTAINING 1"/>
    <property type="match status" value="1"/>
</dbReference>
<dbReference type="Pfam" id="PF05721">
    <property type="entry name" value="PhyH"/>
    <property type="match status" value="1"/>
</dbReference>
<proteinExistence type="predicted"/>
<dbReference type="PANTHER" id="PTHR20883:SF51">
    <property type="entry name" value="PHYTANOYL-COA HYDROXYLASE"/>
    <property type="match status" value="1"/>
</dbReference>
<dbReference type="GO" id="GO:0005506">
    <property type="term" value="F:iron ion binding"/>
    <property type="evidence" value="ECO:0007669"/>
    <property type="project" value="UniProtKB-ARBA"/>
</dbReference>
<gene>
    <name evidence="2" type="ORF">GCM10017083_45140</name>
</gene>
<dbReference type="RefSeq" id="WP_189993903.1">
    <property type="nucleotide sequence ID" value="NZ_BMZS01000011.1"/>
</dbReference>
<comment type="caution">
    <text evidence="2">The sequence shown here is derived from an EMBL/GenBank/DDBJ whole genome shotgun (WGS) entry which is preliminary data.</text>
</comment>
<protein>
    <submittedName>
        <fullName evidence="2">L-proline 4-hydroxylase</fullName>
    </submittedName>
</protein>
<accession>A0A918XW39</accession>
<dbReference type="Proteomes" id="UP000630353">
    <property type="component" value="Unassembled WGS sequence"/>
</dbReference>
<reference evidence="2" key="2">
    <citation type="submission" date="2020-09" db="EMBL/GenBank/DDBJ databases">
        <authorList>
            <person name="Sun Q."/>
            <person name="Kim S."/>
        </authorList>
    </citation>
    <scope>NUCLEOTIDE SEQUENCE</scope>
    <source>
        <strain evidence="2">KCTC 42651</strain>
    </source>
</reference>
<evidence type="ECO:0000256" key="1">
    <source>
        <dbReference type="SAM" id="MobiDB-lite"/>
    </source>
</evidence>
<reference evidence="2" key="1">
    <citation type="journal article" date="2014" name="Int. J. Syst. Evol. Microbiol.">
        <title>Complete genome sequence of Corynebacterium casei LMG S-19264T (=DSM 44701T), isolated from a smear-ripened cheese.</title>
        <authorList>
            <consortium name="US DOE Joint Genome Institute (JGI-PGF)"/>
            <person name="Walter F."/>
            <person name="Albersmeier A."/>
            <person name="Kalinowski J."/>
            <person name="Ruckert C."/>
        </authorList>
    </citation>
    <scope>NUCLEOTIDE SEQUENCE</scope>
    <source>
        <strain evidence="2">KCTC 42651</strain>
    </source>
</reference>
<sequence length="290" mass="32734">MAFALDDAARAAFHRDGYFIARSLFDAEETALLRAAMETDPEVRRNLYDRFDSGGKATKMVSWNHPGDSVYGLAARSRRIVDAMADLLGDEVYHYHSKLTAKEPRVGGAWEWHQDYGYWYNNGCLFPDMASVQIALDRTDRDNGCLQVLRGSNRMGRIDHKMLEGSQVGADPVRVGKALERLERVYCEMEPGDGVFFHCNTLHRSDRNESDNRRWTLICCYNARGNDPYLAHHHPFYSPIAVVEDDAIKAAGMKLADGATENFSSKPNDPPEIAGSKAGREDERWIAARR</sequence>
<evidence type="ECO:0000313" key="2">
    <source>
        <dbReference type="EMBL" id="GHD59896.1"/>
    </source>
</evidence>
<dbReference type="InterPro" id="IPR008775">
    <property type="entry name" value="Phytyl_CoA_dOase-like"/>
</dbReference>
<organism evidence="2 3">
    <name type="scientific">Thalassobaculum fulvum</name>
    <dbReference type="NCBI Taxonomy" id="1633335"/>
    <lineage>
        <taxon>Bacteria</taxon>
        <taxon>Pseudomonadati</taxon>
        <taxon>Pseudomonadota</taxon>
        <taxon>Alphaproteobacteria</taxon>
        <taxon>Rhodospirillales</taxon>
        <taxon>Thalassobaculaceae</taxon>
        <taxon>Thalassobaculum</taxon>
    </lineage>
</organism>
<evidence type="ECO:0000313" key="3">
    <source>
        <dbReference type="Proteomes" id="UP000630353"/>
    </source>
</evidence>
<dbReference type="EMBL" id="BMZS01000011">
    <property type="protein sequence ID" value="GHD59896.1"/>
    <property type="molecule type" value="Genomic_DNA"/>
</dbReference>
<keyword evidence="3" id="KW-1185">Reference proteome</keyword>
<dbReference type="Gene3D" id="2.60.120.620">
    <property type="entry name" value="q2cbj1_9rhob like domain"/>
    <property type="match status" value="1"/>
</dbReference>
<feature type="region of interest" description="Disordered" evidence="1">
    <location>
        <begin position="259"/>
        <end position="290"/>
    </location>
</feature>
<dbReference type="SUPFAM" id="SSF51197">
    <property type="entry name" value="Clavaminate synthase-like"/>
    <property type="match status" value="1"/>
</dbReference>
<feature type="compositionally biased region" description="Basic and acidic residues" evidence="1">
    <location>
        <begin position="278"/>
        <end position="290"/>
    </location>
</feature>
<name>A0A918XW39_9PROT</name>